<gene>
    <name evidence="4" type="ORF">UU35_C0004G0038</name>
</gene>
<organism evidence="4 5">
    <name type="scientific">Candidatus Uhrbacteria bacterium GW2011_GWC2_41_11</name>
    <dbReference type="NCBI Taxonomy" id="1618985"/>
    <lineage>
        <taxon>Bacteria</taxon>
        <taxon>Candidatus Uhriibacteriota</taxon>
    </lineage>
</organism>
<dbReference type="GO" id="GO:0016787">
    <property type="term" value="F:hydrolase activity"/>
    <property type="evidence" value="ECO:0007669"/>
    <property type="project" value="UniProtKB-KW"/>
</dbReference>
<feature type="domain" description="Nudix hydrolase" evidence="3">
    <location>
        <begin position="6"/>
        <end position="133"/>
    </location>
</feature>
<accession>A0A0G0WS29</accession>
<dbReference type="Gene3D" id="3.90.79.10">
    <property type="entry name" value="Nucleoside Triphosphate Pyrophosphohydrolase"/>
    <property type="match status" value="1"/>
</dbReference>
<evidence type="ECO:0000256" key="2">
    <source>
        <dbReference type="RuleBase" id="RU003476"/>
    </source>
</evidence>
<sequence length="156" mass="17444">MPSIETGKLISSAIIIRDDRALVFEEKNDVGELKYNLPGGHIEPGETPIDALLREVLEETGMVCEPMSFLQLVVNTWDRNHSVLMYFSVRVAADAVVVLEEGITAQWMTNEDIAELPDDRCVFGIKSALAMVLRNEVLPSTALLLRKGGKQFEWQK</sequence>
<dbReference type="Pfam" id="PF00293">
    <property type="entry name" value="NUDIX"/>
    <property type="match status" value="1"/>
</dbReference>
<dbReference type="PROSITE" id="PS00893">
    <property type="entry name" value="NUDIX_BOX"/>
    <property type="match status" value="1"/>
</dbReference>
<dbReference type="InterPro" id="IPR000086">
    <property type="entry name" value="NUDIX_hydrolase_dom"/>
</dbReference>
<dbReference type="InterPro" id="IPR020084">
    <property type="entry name" value="NUDIX_hydrolase_CS"/>
</dbReference>
<dbReference type="PROSITE" id="PS51462">
    <property type="entry name" value="NUDIX"/>
    <property type="match status" value="1"/>
</dbReference>
<evidence type="ECO:0000313" key="5">
    <source>
        <dbReference type="Proteomes" id="UP000034616"/>
    </source>
</evidence>
<dbReference type="InterPro" id="IPR015797">
    <property type="entry name" value="NUDIX_hydrolase-like_dom_sf"/>
</dbReference>
<dbReference type="EMBL" id="LCAH01000004">
    <property type="protein sequence ID" value="KKR87265.1"/>
    <property type="molecule type" value="Genomic_DNA"/>
</dbReference>
<comment type="similarity">
    <text evidence="2">Belongs to the Nudix hydrolase family.</text>
</comment>
<comment type="caution">
    <text evidence="4">The sequence shown here is derived from an EMBL/GenBank/DDBJ whole genome shotgun (WGS) entry which is preliminary data.</text>
</comment>
<dbReference type="PANTHER" id="PTHR43736:SF1">
    <property type="entry name" value="DIHYDRONEOPTERIN TRIPHOSPHATE DIPHOSPHATASE"/>
    <property type="match status" value="1"/>
</dbReference>
<dbReference type="SUPFAM" id="SSF55811">
    <property type="entry name" value="Nudix"/>
    <property type="match status" value="1"/>
</dbReference>
<proteinExistence type="inferred from homology"/>
<evidence type="ECO:0000256" key="1">
    <source>
        <dbReference type="ARBA" id="ARBA00022801"/>
    </source>
</evidence>
<name>A0A0G0WS29_9BACT</name>
<dbReference type="PANTHER" id="PTHR43736">
    <property type="entry name" value="ADP-RIBOSE PYROPHOSPHATASE"/>
    <property type="match status" value="1"/>
</dbReference>
<protein>
    <recommendedName>
        <fullName evidence="3">Nudix hydrolase domain-containing protein</fullName>
    </recommendedName>
</protein>
<dbReference type="InterPro" id="IPR020476">
    <property type="entry name" value="Nudix_hydrolase"/>
</dbReference>
<keyword evidence="1 2" id="KW-0378">Hydrolase</keyword>
<dbReference type="AlphaFoldDB" id="A0A0G0WS29"/>
<evidence type="ECO:0000259" key="3">
    <source>
        <dbReference type="PROSITE" id="PS51462"/>
    </source>
</evidence>
<reference evidence="4 5" key="1">
    <citation type="journal article" date="2015" name="Nature">
        <title>rRNA introns, odd ribosomes, and small enigmatic genomes across a large radiation of phyla.</title>
        <authorList>
            <person name="Brown C.T."/>
            <person name="Hug L.A."/>
            <person name="Thomas B.C."/>
            <person name="Sharon I."/>
            <person name="Castelle C.J."/>
            <person name="Singh A."/>
            <person name="Wilkins M.J."/>
            <person name="Williams K.H."/>
            <person name="Banfield J.F."/>
        </authorList>
    </citation>
    <scope>NUCLEOTIDE SEQUENCE [LARGE SCALE GENOMIC DNA]</scope>
</reference>
<dbReference type="Proteomes" id="UP000034616">
    <property type="component" value="Unassembled WGS sequence"/>
</dbReference>
<dbReference type="CDD" id="cd02883">
    <property type="entry name" value="NUDIX_Hydrolase"/>
    <property type="match status" value="1"/>
</dbReference>
<dbReference type="PRINTS" id="PR00502">
    <property type="entry name" value="NUDIXFAMILY"/>
</dbReference>
<evidence type="ECO:0000313" key="4">
    <source>
        <dbReference type="EMBL" id="KKR87265.1"/>
    </source>
</evidence>